<feature type="transmembrane region" description="Helical" evidence="6">
    <location>
        <begin position="776"/>
        <end position="796"/>
    </location>
</feature>
<protein>
    <submittedName>
        <fullName evidence="9">ABC-type antimicrobial peptide transport system permease subunit</fullName>
    </submittedName>
</protein>
<keyword evidence="4 6" id="KW-1133">Transmembrane helix</keyword>
<sequence>MIRNFIKIAWRNIWKNKLFSTINVISLAIGLSASFVIGLMVYYDFTFDKFHKDADLIYRITTVYSSPEGEDYNYGVSVPLIGEVKQNITGIQQSTAFFTAEPSRVMNASFSKAFNNPEKVIYAETDFFKFLDYEWIAGHSETAIDAPNKVVLTENRAKKYFPNKDYNDILGETLIYDDSVSTTVTGIVANFKQRTDFTFEEIISLETGKQSYMQDQLTDDNWNSTSSSTQFFIKLNDKKAKTTVQQQLNAVAKKNESENAVKYSSHRNFYLQPLGELHFGENYGIFDFTEYTPNKTVLVSLLWIAAFLLLLGCINFINLNTAQATQRAKEIGIRKTLGSSKKQLISQFLSETFLLTLVAALLSVGLAAGLLKVFADFIPEGLHFGLFADPLIIMFGGVLIVIISLLSGFYPALVLSSFKPVSVLKNRIVSNNSNVSLRKGLIVFQFVIAQVFIISTIAVGRQIHFLMKKDMGFKTEALTYIKTPWMDGSLQKRQVLIEKLKTIPQVESVSLGGSPPASFSIHATSVVYMDGQKEVRSDLQLLYGDDTYLNLYDIKLLAGRTVRNDTIHEYVINDTYRNILGFKTPAEAIGQVLGQGENAVPIVGVMEDFNQRSLKSKIEPMALIGDWSRKRYSQFNTIHIQWNENSSGNWSTAIAKAEEAWQTIYPESDFKMEFIDETVAKFYDKESSMTKLLNWATGLSVLISCLGLLGLVIYTTERRVKEIGVRKILGASLTQLNLLLCKDFLLLIGIAFIIAAPLAWYGLHNWLQDYAYKTTLSWWIFAISGLGIIVLALIIMSVKTITTAMKNPVESLRTE</sequence>
<feature type="transmembrane region" description="Helical" evidence="6">
    <location>
        <begin position="348"/>
        <end position="371"/>
    </location>
</feature>
<feature type="transmembrane region" description="Helical" evidence="6">
    <location>
        <begin position="21"/>
        <end position="43"/>
    </location>
</feature>
<feature type="domain" description="ABC3 transporter permease C-terminal" evidence="7">
    <location>
        <begin position="304"/>
        <end position="418"/>
    </location>
</feature>
<dbReference type="InterPro" id="IPR003838">
    <property type="entry name" value="ABC3_permease_C"/>
</dbReference>
<comment type="subcellular location">
    <subcellularLocation>
        <location evidence="1">Cell membrane</location>
        <topology evidence="1">Multi-pass membrane protein</topology>
    </subcellularLocation>
</comment>
<evidence type="ECO:0000313" key="9">
    <source>
        <dbReference type="EMBL" id="RAJ20959.1"/>
    </source>
</evidence>
<dbReference type="GO" id="GO:0005886">
    <property type="term" value="C:plasma membrane"/>
    <property type="evidence" value="ECO:0007669"/>
    <property type="project" value="UniProtKB-SubCell"/>
</dbReference>
<evidence type="ECO:0000256" key="1">
    <source>
        <dbReference type="ARBA" id="ARBA00004651"/>
    </source>
</evidence>
<keyword evidence="10" id="KW-1185">Reference proteome</keyword>
<feature type="transmembrane region" description="Helical" evidence="6">
    <location>
        <begin position="692"/>
        <end position="715"/>
    </location>
</feature>
<dbReference type="PANTHER" id="PTHR30572:SF18">
    <property type="entry name" value="ABC-TYPE MACROLIDE FAMILY EXPORT SYSTEM PERMEASE COMPONENT 2"/>
    <property type="match status" value="1"/>
</dbReference>
<dbReference type="Pfam" id="PF12704">
    <property type="entry name" value="MacB_PCD"/>
    <property type="match status" value="1"/>
</dbReference>
<feature type="transmembrane region" description="Helical" evidence="6">
    <location>
        <begin position="391"/>
        <end position="418"/>
    </location>
</feature>
<gene>
    <name evidence="9" type="ORF">LX77_02953</name>
</gene>
<dbReference type="Pfam" id="PF02687">
    <property type="entry name" value="FtsX"/>
    <property type="match status" value="2"/>
</dbReference>
<evidence type="ECO:0000256" key="6">
    <source>
        <dbReference type="SAM" id="Phobius"/>
    </source>
</evidence>
<reference evidence="9 10" key="1">
    <citation type="submission" date="2018-06" db="EMBL/GenBank/DDBJ databases">
        <title>Genomic Encyclopedia of Archaeal and Bacterial Type Strains, Phase II (KMG-II): from individual species to whole genera.</title>
        <authorList>
            <person name="Goeker M."/>
        </authorList>
    </citation>
    <scope>NUCLEOTIDE SEQUENCE [LARGE SCALE GENOMIC DNA]</scope>
    <source>
        <strain evidence="9 10">DSM 12408</strain>
    </source>
</reference>
<dbReference type="PANTHER" id="PTHR30572">
    <property type="entry name" value="MEMBRANE COMPONENT OF TRANSPORTER-RELATED"/>
    <property type="match status" value="1"/>
</dbReference>
<evidence type="ECO:0000256" key="3">
    <source>
        <dbReference type="ARBA" id="ARBA00022692"/>
    </source>
</evidence>
<dbReference type="GO" id="GO:0022857">
    <property type="term" value="F:transmembrane transporter activity"/>
    <property type="evidence" value="ECO:0007669"/>
    <property type="project" value="TreeGrafter"/>
</dbReference>
<feature type="transmembrane region" description="Helical" evidence="6">
    <location>
        <begin position="736"/>
        <end position="756"/>
    </location>
</feature>
<evidence type="ECO:0000313" key="10">
    <source>
        <dbReference type="Proteomes" id="UP000248987"/>
    </source>
</evidence>
<feature type="domain" description="ABC3 transporter permease C-terminal" evidence="7">
    <location>
        <begin position="698"/>
        <end position="800"/>
    </location>
</feature>
<evidence type="ECO:0000259" key="8">
    <source>
        <dbReference type="Pfam" id="PF12704"/>
    </source>
</evidence>
<evidence type="ECO:0000256" key="5">
    <source>
        <dbReference type="ARBA" id="ARBA00023136"/>
    </source>
</evidence>
<keyword evidence="2" id="KW-1003">Cell membrane</keyword>
<feature type="domain" description="MacB-like periplasmic core" evidence="8">
    <location>
        <begin position="20"/>
        <end position="250"/>
    </location>
</feature>
<evidence type="ECO:0000259" key="7">
    <source>
        <dbReference type="Pfam" id="PF02687"/>
    </source>
</evidence>
<comment type="caution">
    <text evidence="9">The sequence shown here is derived from an EMBL/GenBank/DDBJ whole genome shotgun (WGS) entry which is preliminary data.</text>
</comment>
<feature type="transmembrane region" description="Helical" evidence="6">
    <location>
        <begin position="297"/>
        <end position="319"/>
    </location>
</feature>
<organism evidence="9 10">
    <name type="scientific">Gelidibacter algens</name>
    <dbReference type="NCBI Taxonomy" id="49280"/>
    <lineage>
        <taxon>Bacteria</taxon>
        <taxon>Pseudomonadati</taxon>
        <taxon>Bacteroidota</taxon>
        <taxon>Flavobacteriia</taxon>
        <taxon>Flavobacteriales</taxon>
        <taxon>Flavobacteriaceae</taxon>
        <taxon>Gelidibacter</taxon>
    </lineage>
</organism>
<dbReference type="InterPro" id="IPR025857">
    <property type="entry name" value="MacB_PCD"/>
</dbReference>
<accession>A0A1A7R728</accession>
<feature type="transmembrane region" description="Helical" evidence="6">
    <location>
        <begin position="439"/>
        <end position="459"/>
    </location>
</feature>
<dbReference type="RefSeq" id="WP_066429878.1">
    <property type="nucleotide sequence ID" value="NZ_LZRN01000001.1"/>
</dbReference>
<dbReference type="STRING" id="49280.A9996_00920"/>
<keyword evidence="3 6" id="KW-0812">Transmembrane</keyword>
<name>A0A1A7R728_9FLAO</name>
<proteinExistence type="predicted"/>
<evidence type="ECO:0000256" key="2">
    <source>
        <dbReference type="ARBA" id="ARBA00022475"/>
    </source>
</evidence>
<dbReference type="EMBL" id="QLLQ01000013">
    <property type="protein sequence ID" value="RAJ20959.1"/>
    <property type="molecule type" value="Genomic_DNA"/>
</dbReference>
<dbReference type="OrthoDB" id="5933722at2"/>
<dbReference type="Proteomes" id="UP000248987">
    <property type="component" value="Unassembled WGS sequence"/>
</dbReference>
<dbReference type="AlphaFoldDB" id="A0A1A7R728"/>
<evidence type="ECO:0000256" key="4">
    <source>
        <dbReference type="ARBA" id="ARBA00022989"/>
    </source>
</evidence>
<dbReference type="InterPro" id="IPR050250">
    <property type="entry name" value="Macrolide_Exporter_MacB"/>
</dbReference>
<keyword evidence="5 6" id="KW-0472">Membrane</keyword>